<dbReference type="RefSeq" id="WP_144301707.1">
    <property type="nucleotide sequence ID" value="NZ_QMIE01000002.1"/>
</dbReference>
<dbReference type="OrthoDB" id="5449818at2"/>
<dbReference type="AlphaFoldDB" id="A0A7M3MIX3"/>
<dbReference type="InterPro" id="IPR037257">
    <property type="entry name" value="T2SS_E_N_sf"/>
</dbReference>
<dbReference type="EMBL" id="QMIE01000002">
    <property type="protein sequence ID" value="TVM19350.1"/>
    <property type="molecule type" value="Genomic_DNA"/>
</dbReference>
<name>A0A7M3MIX3_9BACT</name>
<evidence type="ECO:0000313" key="1">
    <source>
        <dbReference type="EMBL" id="TVM19350.1"/>
    </source>
</evidence>
<organism evidence="1 2">
    <name type="scientific">Oceanidesulfovibrio indonesiensis</name>
    <dbReference type="NCBI Taxonomy" id="54767"/>
    <lineage>
        <taxon>Bacteria</taxon>
        <taxon>Pseudomonadati</taxon>
        <taxon>Thermodesulfobacteriota</taxon>
        <taxon>Desulfovibrionia</taxon>
        <taxon>Desulfovibrionales</taxon>
        <taxon>Desulfovibrionaceae</taxon>
        <taxon>Oceanidesulfovibrio</taxon>
    </lineage>
</organism>
<reference evidence="1 2" key="1">
    <citation type="submission" date="2018-06" db="EMBL/GenBank/DDBJ databases">
        <title>Complete genome of Desulfovibrio indonesiensis P37SLT.</title>
        <authorList>
            <person name="Crispim J.S."/>
            <person name="Vidigal P.M.P."/>
            <person name="Silva L.C.F."/>
            <person name="Laguardia C.N."/>
            <person name="Araujo L.C."/>
            <person name="Dias R.S."/>
            <person name="Sousa M.P."/>
            <person name="Paula S.O."/>
            <person name="Silva C."/>
        </authorList>
    </citation>
    <scope>NUCLEOTIDE SEQUENCE [LARGE SCALE GENOMIC DNA]</scope>
    <source>
        <strain evidence="1 2">P37SLT</strain>
    </source>
</reference>
<dbReference type="Proteomes" id="UP000448292">
    <property type="component" value="Unassembled WGS sequence"/>
</dbReference>
<keyword evidence="2" id="KW-1185">Reference proteome</keyword>
<accession>A0A7M3MIX3</accession>
<comment type="caution">
    <text evidence="1">The sequence shown here is derived from an EMBL/GenBank/DDBJ whole genome shotgun (WGS) entry which is preliminary data.</text>
</comment>
<dbReference type="SUPFAM" id="SSF160246">
    <property type="entry name" value="EspE N-terminal domain-like"/>
    <property type="match status" value="1"/>
</dbReference>
<gene>
    <name evidence="1" type="ORF">DPQ33_03040</name>
</gene>
<proteinExistence type="predicted"/>
<sequence>MTLPASFATFFGRYLLEHGIVEEEVLEDTLMEQGRGSTLLGDLAVIRGYMREKDVAQVFEAQKTSDKPFGELAVEFGVLTPDQLEDLLFVQNVHTSHLGELLLSRGAITETQFEEALEAFSREEQRGRETAEQVFLHHPHEQMLRAFTRALEAAFSRFLKARTKVRAIHGDADTGSFDVEFRFRLTYSSLPDMTCLALLAADFAKEIAERFSGERQDGSTQAYLARCREFMQVVGRYMVADLERAGAAPASHSLDAAIIHGAQIDAARSLAVEIIGHGGPMALIVSVEER</sequence>
<protein>
    <submittedName>
        <fullName evidence="1">Uncharacterized protein</fullName>
    </submittedName>
</protein>
<evidence type="ECO:0000313" key="2">
    <source>
        <dbReference type="Proteomes" id="UP000448292"/>
    </source>
</evidence>